<dbReference type="Proteomes" id="UP000054937">
    <property type="component" value="Unassembled WGS sequence"/>
</dbReference>
<feature type="compositionally biased region" description="Basic residues" evidence="1">
    <location>
        <begin position="138"/>
        <end position="147"/>
    </location>
</feature>
<dbReference type="EMBL" id="LDAU01000182">
    <property type="protein sequence ID" value="KRX00746.1"/>
    <property type="molecule type" value="Genomic_DNA"/>
</dbReference>
<evidence type="ECO:0000313" key="5">
    <source>
        <dbReference type="Proteomes" id="UP000054937"/>
    </source>
</evidence>
<keyword evidence="5" id="KW-1185">Reference proteome</keyword>
<dbReference type="PROSITE" id="PS50042">
    <property type="entry name" value="CNMP_BINDING_3"/>
    <property type="match status" value="1"/>
</dbReference>
<comment type="caution">
    <text evidence="4">The sequence shown here is derived from an EMBL/GenBank/DDBJ whole genome shotgun (WGS) entry which is preliminary data.</text>
</comment>
<feature type="compositionally biased region" description="Polar residues" evidence="1">
    <location>
        <begin position="239"/>
        <end position="253"/>
    </location>
</feature>
<feature type="compositionally biased region" description="Low complexity" evidence="1">
    <location>
        <begin position="99"/>
        <end position="137"/>
    </location>
</feature>
<dbReference type="Gene3D" id="1.10.287.630">
    <property type="entry name" value="Helix hairpin bin"/>
    <property type="match status" value="1"/>
</dbReference>
<dbReference type="GO" id="GO:0005249">
    <property type="term" value="F:voltage-gated potassium channel activity"/>
    <property type="evidence" value="ECO:0007669"/>
    <property type="project" value="TreeGrafter"/>
</dbReference>
<evidence type="ECO:0000256" key="1">
    <source>
        <dbReference type="SAM" id="MobiDB-lite"/>
    </source>
</evidence>
<dbReference type="Pfam" id="PF00027">
    <property type="entry name" value="cNMP_binding"/>
    <property type="match status" value="1"/>
</dbReference>
<feature type="transmembrane region" description="Helical" evidence="2">
    <location>
        <begin position="1033"/>
        <end position="1052"/>
    </location>
</feature>
<name>A0A0V0QEV6_PSEPJ</name>
<gene>
    <name evidence="4" type="ORF">PPERSA_03006</name>
</gene>
<dbReference type="PANTHER" id="PTHR10217:SF435">
    <property type="entry name" value="POTASSIUM VOLTAGE-GATED CHANNEL PROTEIN EAG"/>
    <property type="match status" value="1"/>
</dbReference>
<evidence type="ECO:0000313" key="4">
    <source>
        <dbReference type="EMBL" id="KRX00746.1"/>
    </source>
</evidence>
<organism evidence="4 5">
    <name type="scientific">Pseudocohnilembus persalinus</name>
    <name type="common">Ciliate</name>
    <dbReference type="NCBI Taxonomy" id="266149"/>
    <lineage>
        <taxon>Eukaryota</taxon>
        <taxon>Sar</taxon>
        <taxon>Alveolata</taxon>
        <taxon>Ciliophora</taxon>
        <taxon>Intramacronucleata</taxon>
        <taxon>Oligohymenophorea</taxon>
        <taxon>Scuticociliatia</taxon>
        <taxon>Philasterida</taxon>
        <taxon>Pseudocohnilembidae</taxon>
        <taxon>Pseudocohnilembus</taxon>
    </lineage>
</organism>
<feature type="region of interest" description="Disordered" evidence="1">
    <location>
        <begin position="1"/>
        <end position="22"/>
    </location>
</feature>
<feature type="transmembrane region" description="Helical" evidence="2">
    <location>
        <begin position="1059"/>
        <end position="1077"/>
    </location>
</feature>
<feature type="compositionally biased region" description="Low complexity" evidence="1">
    <location>
        <begin position="720"/>
        <end position="730"/>
    </location>
</feature>
<feature type="compositionally biased region" description="Polar residues" evidence="1">
    <location>
        <begin position="458"/>
        <end position="468"/>
    </location>
</feature>
<dbReference type="CDD" id="cd00038">
    <property type="entry name" value="CAP_ED"/>
    <property type="match status" value="1"/>
</dbReference>
<keyword evidence="2" id="KW-0472">Membrane</keyword>
<protein>
    <submittedName>
        <fullName evidence="4">Cyclic nucleotide-binding protein</fullName>
    </submittedName>
</protein>
<feature type="domain" description="Cyclic nucleotide-binding" evidence="3">
    <location>
        <begin position="1145"/>
        <end position="1249"/>
    </location>
</feature>
<dbReference type="InterPro" id="IPR050818">
    <property type="entry name" value="KCNH_animal-type"/>
</dbReference>
<feature type="region of interest" description="Disordered" evidence="1">
    <location>
        <begin position="1445"/>
        <end position="1465"/>
    </location>
</feature>
<feature type="region of interest" description="Disordered" evidence="1">
    <location>
        <begin position="453"/>
        <end position="489"/>
    </location>
</feature>
<dbReference type="PANTHER" id="PTHR10217">
    <property type="entry name" value="VOLTAGE AND LIGAND GATED POTASSIUM CHANNEL"/>
    <property type="match status" value="1"/>
</dbReference>
<dbReference type="SUPFAM" id="SSF81324">
    <property type="entry name" value="Voltage-gated potassium channels"/>
    <property type="match status" value="1"/>
</dbReference>
<evidence type="ECO:0000259" key="3">
    <source>
        <dbReference type="PROSITE" id="PS50042"/>
    </source>
</evidence>
<dbReference type="InterPro" id="IPR014710">
    <property type="entry name" value="RmlC-like_jellyroll"/>
</dbReference>
<keyword evidence="2" id="KW-1133">Transmembrane helix</keyword>
<dbReference type="InterPro" id="IPR000595">
    <property type="entry name" value="cNMP-bd_dom"/>
</dbReference>
<feature type="compositionally biased region" description="Basic and acidic residues" evidence="1">
    <location>
        <begin position="736"/>
        <end position="751"/>
    </location>
</feature>
<feature type="transmembrane region" description="Helical" evidence="2">
    <location>
        <begin position="914"/>
        <end position="936"/>
    </location>
</feature>
<dbReference type="GO" id="GO:0042391">
    <property type="term" value="P:regulation of membrane potential"/>
    <property type="evidence" value="ECO:0007669"/>
    <property type="project" value="TreeGrafter"/>
</dbReference>
<proteinExistence type="predicted"/>
<feature type="transmembrane region" description="Helical" evidence="2">
    <location>
        <begin position="942"/>
        <end position="960"/>
    </location>
</feature>
<dbReference type="Gene3D" id="1.10.287.70">
    <property type="match status" value="1"/>
</dbReference>
<feature type="transmembrane region" description="Helical" evidence="2">
    <location>
        <begin position="869"/>
        <end position="893"/>
    </location>
</feature>
<dbReference type="InterPro" id="IPR018490">
    <property type="entry name" value="cNMP-bd_dom_sf"/>
</dbReference>
<dbReference type="GO" id="GO:0005886">
    <property type="term" value="C:plasma membrane"/>
    <property type="evidence" value="ECO:0007669"/>
    <property type="project" value="TreeGrafter"/>
</dbReference>
<dbReference type="InParanoid" id="A0A0V0QEV6"/>
<dbReference type="OrthoDB" id="2021138at2759"/>
<sequence length="1611" mass="187881">MDSSQNMKFRQQPQQMEHIKRRQSIDQINYNLNKRRTSQQGSQNNFNELKQKNYGIISNKIAQRRVSDLLKLEQQVRSLRQVIKKKTYVNNKTILQIENESSSSDSDSSDSYSSESESNSSRSESNQSNEDSQNGVGKNKKNNRKSTKQFQKQKTMALLKKNQSPQNQNQNIKQRADQNFNTYINKNNKQNVHNIVAQEQSNHFLNGNQDNFQNNGSRHNNTIIQPSFSQEHNLIGHDSSLNYSCQSGSNKYESMQDKDNQHLNSGKIQKYVQIRRTILGGPQENNYYNYNFNEELDYNRHKKFGNQSFQSKQYNNMFSVTMNGNGSANRKKINQIKNLNSLPTFSQFSVKDVQQLRLFQDDEMWDINFFDRPKNYEFYMPYNNLNKLDCIQNNKKAIDFSTLEMDLESSRMIDKHIQLKQKGLFEEKHQQELLKTNKKPSEPDVVDELSLTFDKNTKQSQNQDSENNYSEESQKQKQKQTQNSQNFRLKNYSLGNQNAGEEEIEELNKIITQNQQINQQLQNQSPYSLNLPPIKQSTLKNYNKYQSSSKHQKTDKLESYESNNLTFNSSFLAPQLSQNDHRLNAKKQESSENVNLQNQDKLSIFDVNQPSPTQKTHKTYKTSRTTKLGLSKHLKSHRSKSRILNESAQSFKKKVWTFTGFIMLLVLVQRFVTKISSRIKGIKEVLALNEQVLKVVNDVTYNRDYFIDIAKKQFQNQLQQKKNSLNQSKLGNSMLKDSKNQKKTNKKLESEKKKQLEIDLILDRHQKKIQDSNQNINSDFKLNQFLDSQRSQSGLQQKSNSSINLQTDFSNIANKFKHKISKKWLNFPTILPNYKMKIILDCWQSFWVIYRMFYTTIKISFFIDDIRSSVGLMSVSILVIINISFLFDIFLQFHTGYYDRGIIVTDKRKIAKNYIKNGLLSDILAQIPLFVAAFLTKNVPNYLLVVGFILEFLIFLKLVYLSTTFKRLERVLSESDRGAQFFPLIQMIVGILVIAHFNALLYHGLALIEVKLFDEPNSWLQTQDKINKPWGEIYIHALYWSISTMVTILLYLPETNAETIFAIVSILIMCCCFGYILNTIGVIVNEQIPTNLRERITLYLEFRHRNQSDKNQEEEENILQSLSKQLKEEVKKVIHQNNIKKFEMFLNPFSKQIREKIFQIIIEEQYSSGEVINSQLQQYIYAIAYGSAEVIVQKDVEHKKFAIKTYQAGDVFGIKSFFLESQNKDQQIISRENTVILKIELNQFKQLIMQNQSDYETFCKIQHEMRFNVTSEAIPQKCIICDNEGHVFRNCKFCNYVVDIKQLIYDYNNLDTQIRSQFLRIIDKTPNAKLEQAFAIDAIDKIFCNEKDDDELYDQAIFLSNLYEEIIPEKELDTSTQVREYYKDYTNGEKMNSKHFSGKKSSGKTSDPYINLKINTLHNEKQYTDSSQEELSQLSILEHQSKKSSVKYNQASQKQLQKDEQQTQPHKGVLKNINQQHYPNFAPKGQDGDNSIVEEESISRLNSSLNVSNMKLTRAQLRENNSLLKENLNLRNFESNIRSRGKSNISFMSSYVPSTNNFQSEVPFMQEENKTTKKQKTNNFGATNLTYQTLNTANTHMLDHSTSSTLGLCLV</sequence>
<feature type="region of interest" description="Disordered" evidence="1">
    <location>
        <begin position="99"/>
        <end position="153"/>
    </location>
</feature>
<dbReference type="SUPFAM" id="SSF51206">
    <property type="entry name" value="cAMP-binding domain-like"/>
    <property type="match status" value="1"/>
</dbReference>
<reference evidence="4 5" key="1">
    <citation type="journal article" date="2015" name="Sci. Rep.">
        <title>Genome of the facultative scuticociliatosis pathogen Pseudocohnilembus persalinus provides insight into its virulence through horizontal gene transfer.</title>
        <authorList>
            <person name="Xiong J."/>
            <person name="Wang G."/>
            <person name="Cheng J."/>
            <person name="Tian M."/>
            <person name="Pan X."/>
            <person name="Warren A."/>
            <person name="Jiang C."/>
            <person name="Yuan D."/>
            <person name="Miao W."/>
        </authorList>
    </citation>
    <scope>NUCLEOTIDE SEQUENCE [LARGE SCALE GENOMIC DNA]</scope>
    <source>
        <strain evidence="4">36N120E</strain>
    </source>
</reference>
<feature type="compositionally biased region" description="Polar residues" evidence="1">
    <location>
        <begin position="1"/>
        <end position="15"/>
    </location>
</feature>
<keyword evidence="2" id="KW-0812">Transmembrane</keyword>
<evidence type="ECO:0000256" key="2">
    <source>
        <dbReference type="SAM" id="Phobius"/>
    </source>
</evidence>
<accession>A0A0V0QEV6</accession>
<feature type="region of interest" description="Disordered" evidence="1">
    <location>
        <begin position="239"/>
        <end position="259"/>
    </location>
</feature>
<feature type="region of interest" description="Disordered" evidence="1">
    <location>
        <begin position="720"/>
        <end position="751"/>
    </location>
</feature>
<feature type="transmembrane region" description="Helical" evidence="2">
    <location>
        <begin position="981"/>
        <end position="1002"/>
    </location>
</feature>
<dbReference type="Gene3D" id="2.60.120.10">
    <property type="entry name" value="Jelly Rolls"/>
    <property type="match status" value="1"/>
</dbReference>